<dbReference type="RefSeq" id="WP_133906598.1">
    <property type="nucleotide sequence ID" value="NZ_SOCP01000014.1"/>
</dbReference>
<feature type="domain" description="PurM-like C-terminal" evidence="3">
    <location>
        <begin position="173"/>
        <end position="326"/>
    </location>
</feature>
<proteinExistence type="inferred from homology"/>
<gene>
    <name evidence="4" type="ORF">CLV71_11439</name>
</gene>
<dbReference type="InterPro" id="IPR016188">
    <property type="entry name" value="PurM-like_N"/>
</dbReference>
<accession>A0A4R7V5C4</accession>
<dbReference type="InterPro" id="IPR036921">
    <property type="entry name" value="PurM-like_N_sf"/>
</dbReference>
<evidence type="ECO:0000313" key="5">
    <source>
        <dbReference type="Proteomes" id="UP000294927"/>
    </source>
</evidence>
<dbReference type="Gene3D" id="3.30.1330.10">
    <property type="entry name" value="PurM-like, N-terminal domain"/>
    <property type="match status" value="1"/>
</dbReference>
<evidence type="ECO:0000313" key="4">
    <source>
        <dbReference type="EMBL" id="TDV44130.1"/>
    </source>
</evidence>
<dbReference type="AlphaFoldDB" id="A0A4R7V5C4"/>
<evidence type="ECO:0000259" key="3">
    <source>
        <dbReference type="Pfam" id="PF02769"/>
    </source>
</evidence>
<dbReference type="SUPFAM" id="SSF56042">
    <property type="entry name" value="PurM C-terminal domain-like"/>
    <property type="match status" value="1"/>
</dbReference>
<comment type="similarity">
    <text evidence="1">Belongs to the HypE family.</text>
</comment>
<dbReference type="OrthoDB" id="9801934at2"/>
<dbReference type="PIRSF" id="PIRSF005644">
    <property type="entry name" value="Hdrgns_mtr_HypE"/>
    <property type="match status" value="1"/>
</dbReference>
<dbReference type="CDD" id="cd02197">
    <property type="entry name" value="HypE"/>
    <property type="match status" value="1"/>
</dbReference>
<comment type="caution">
    <text evidence="4">The sequence shown here is derived from an EMBL/GenBank/DDBJ whole genome shotgun (WGS) entry which is preliminary data.</text>
</comment>
<dbReference type="InterPro" id="IPR036676">
    <property type="entry name" value="PurM-like_C_sf"/>
</dbReference>
<dbReference type="PANTHER" id="PTHR30303">
    <property type="entry name" value="HYDROGENASE ISOENZYMES FORMATION PROTEIN HYPE"/>
    <property type="match status" value="1"/>
</dbReference>
<dbReference type="Proteomes" id="UP000294927">
    <property type="component" value="Unassembled WGS sequence"/>
</dbReference>
<keyword evidence="5" id="KW-1185">Reference proteome</keyword>
<dbReference type="GO" id="GO:0051604">
    <property type="term" value="P:protein maturation"/>
    <property type="evidence" value="ECO:0007669"/>
    <property type="project" value="TreeGrafter"/>
</dbReference>
<dbReference type="NCBIfam" id="TIGR02124">
    <property type="entry name" value="hypE"/>
    <property type="match status" value="1"/>
</dbReference>
<sequence>MSTLDALTCPVPHNETERVLLGHGSGGQLMAELLRDVITPALGGSGVLEDAAVVSVGSTQIVFSTDGFVVTPRFFPGGDIGSLAVNGTINDIAMRGADPVALSLAYLLEEGLPVAELRRITTSVAAAAGAAGVPVVTGDTKVVERGGVDGVYVTTTGIGVRAPGVDPSATRCRPGDVVLVSGPIAAHGMAVLSAREDLGFDSGIRSDSRPLHRLVCTMLHTAGAAVHALRDPTRGGVASALNELAEASGVSVELDETALPVARQVAAACEILGVDPLHVANEGCLIAMVAPESADRVLAAMRRRPEGAAACAVGRVGDGPAGRVTVRTLVGSTRVLDMLVGEQLPRIC</sequence>
<dbReference type="InterPro" id="IPR011854">
    <property type="entry name" value="HypE"/>
</dbReference>
<dbReference type="InterPro" id="IPR010918">
    <property type="entry name" value="PurM-like_C_dom"/>
</dbReference>
<dbReference type="SUPFAM" id="SSF55326">
    <property type="entry name" value="PurM N-terminal domain-like"/>
    <property type="match status" value="1"/>
</dbReference>
<dbReference type="PANTHER" id="PTHR30303:SF0">
    <property type="entry name" value="CARBAMOYL DEHYDRATASE HYPE"/>
    <property type="match status" value="1"/>
</dbReference>
<dbReference type="Pfam" id="PF00586">
    <property type="entry name" value="AIRS"/>
    <property type="match status" value="1"/>
</dbReference>
<dbReference type="Gene3D" id="3.90.650.10">
    <property type="entry name" value="PurM-like C-terminal domain"/>
    <property type="match status" value="1"/>
</dbReference>
<reference evidence="4 5" key="1">
    <citation type="submission" date="2019-03" db="EMBL/GenBank/DDBJ databases">
        <title>Genomic Encyclopedia of Archaeal and Bacterial Type Strains, Phase II (KMG-II): from individual species to whole genera.</title>
        <authorList>
            <person name="Goeker M."/>
        </authorList>
    </citation>
    <scope>NUCLEOTIDE SEQUENCE [LARGE SCALE GENOMIC DNA]</scope>
    <source>
        <strain evidence="4 5">DSM 45499</strain>
    </source>
</reference>
<dbReference type="EMBL" id="SOCP01000014">
    <property type="protein sequence ID" value="TDV44130.1"/>
    <property type="molecule type" value="Genomic_DNA"/>
</dbReference>
<dbReference type="Pfam" id="PF02769">
    <property type="entry name" value="AIRS_C"/>
    <property type="match status" value="1"/>
</dbReference>
<protein>
    <submittedName>
        <fullName evidence="4">Hydrogenase expression/formation protein HypE</fullName>
    </submittedName>
</protein>
<organism evidence="4 5">
    <name type="scientific">Actinophytocola oryzae</name>
    <dbReference type="NCBI Taxonomy" id="502181"/>
    <lineage>
        <taxon>Bacteria</taxon>
        <taxon>Bacillati</taxon>
        <taxon>Actinomycetota</taxon>
        <taxon>Actinomycetes</taxon>
        <taxon>Pseudonocardiales</taxon>
        <taxon>Pseudonocardiaceae</taxon>
    </lineage>
</organism>
<evidence type="ECO:0000256" key="1">
    <source>
        <dbReference type="ARBA" id="ARBA00006243"/>
    </source>
</evidence>
<name>A0A4R7V5C4_9PSEU</name>
<evidence type="ECO:0000259" key="2">
    <source>
        <dbReference type="Pfam" id="PF00586"/>
    </source>
</evidence>
<feature type="domain" description="PurM-like N-terminal" evidence="2">
    <location>
        <begin position="49"/>
        <end position="160"/>
    </location>
</feature>